<sequence length="262" mass="29204">MNEDPVLYAVENHCARITLNRPEVKNAFSPEMIRLWREYLSEAGRDDRVRVVVVTGKGDTFCSGGDIRDMAEGKLRSWDMKNYVWEGVHRIVLALEDLDKPVIASINGAAMGAGLDMALMCDMRICSDKAKLAESYILMGLVPGDGGAYFLPRLVGVSKALELFLTGDPIRPEEALRLGMVNRVVPHDRLMEETLALAEKIASRPPLAVQMMKRAVYQAQTSTLRSHLDYISSQLSLLSETEDHIEAAKAFLEKRPPLFKGK</sequence>
<comment type="similarity">
    <text evidence="1 3">Belongs to the enoyl-CoA hydratase/isomerase family.</text>
</comment>
<dbReference type="HOGENOM" id="CLU_009834_7_2_7"/>
<accession>Q2LXZ2</accession>
<dbReference type="GO" id="GO:0016829">
    <property type="term" value="F:lyase activity"/>
    <property type="evidence" value="ECO:0007669"/>
    <property type="project" value="UniProtKB-KW"/>
</dbReference>
<organism evidence="4 5">
    <name type="scientific">Syntrophus aciditrophicus (strain SB)</name>
    <dbReference type="NCBI Taxonomy" id="56780"/>
    <lineage>
        <taxon>Bacteria</taxon>
        <taxon>Pseudomonadati</taxon>
        <taxon>Thermodesulfobacteriota</taxon>
        <taxon>Syntrophia</taxon>
        <taxon>Syntrophales</taxon>
        <taxon>Syntrophaceae</taxon>
        <taxon>Syntrophus</taxon>
    </lineage>
</organism>
<dbReference type="InParanoid" id="Q2LXZ2"/>
<evidence type="ECO:0000313" key="4">
    <source>
        <dbReference type="EMBL" id="ABC78950.1"/>
    </source>
</evidence>
<dbReference type="InterPro" id="IPR001753">
    <property type="entry name" value="Enoyl-CoA_hydra/iso"/>
</dbReference>
<dbReference type="GO" id="GO:0006635">
    <property type="term" value="P:fatty acid beta-oxidation"/>
    <property type="evidence" value="ECO:0007669"/>
    <property type="project" value="TreeGrafter"/>
</dbReference>
<dbReference type="PROSITE" id="PS00166">
    <property type="entry name" value="ENOYL_COA_HYDRATASE"/>
    <property type="match status" value="1"/>
</dbReference>
<dbReference type="AlphaFoldDB" id="Q2LXZ2"/>
<dbReference type="KEGG" id="sat:SYN_03076"/>
<dbReference type="InterPro" id="IPR014748">
    <property type="entry name" value="Enoyl-CoA_hydra_C"/>
</dbReference>
<evidence type="ECO:0000313" key="5">
    <source>
        <dbReference type="Proteomes" id="UP000001933"/>
    </source>
</evidence>
<dbReference type="Pfam" id="PF00378">
    <property type="entry name" value="ECH_1"/>
    <property type="match status" value="1"/>
</dbReference>
<dbReference type="RefSeq" id="WP_011418964.1">
    <property type="nucleotide sequence ID" value="NC_007759.1"/>
</dbReference>
<evidence type="ECO:0000256" key="1">
    <source>
        <dbReference type="ARBA" id="ARBA00005254"/>
    </source>
</evidence>
<gene>
    <name evidence="4" type="ORF">SYN_03076</name>
</gene>
<dbReference type="InterPro" id="IPR029045">
    <property type="entry name" value="ClpP/crotonase-like_dom_sf"/>
</dbReference>
<protein>
    <submittedName>
        <fullName evidence="4">Enoyl-CoA dehydratase, putative</fullName>
    </submittedName>
</protein>
<dbReference type="FunFam" id="3.90.226.10:FF:000009">
    <property type="entry name" value="Carnitinyl-CoA dehydratase"/>
    <property type="match status" value="1"/>
</dbReference>
<dbReference type="CDD" id="cd06558">
    <property type="entry name" value="crotonase-like"/>
    <property type="match status" value="1"/>
</dbReference>
<dbReference type="Proteomes" id="UP000001933">
    <property type="component" value="Chromosome"/>
</dbReference>
<name>Q2LXZ2_SYNAS</name>
<dbReference type="PANTHER" id="PTHR11941:SF54">
    <property type="entry name" value="ENOYL-COA HYDRATASE, MITOCHONDRIAL"/>
    <property type="match status" value="1"/>
</dbReference>
<dbReference type="PANTHER" id="PTHR11941">
    <property type="entry name" value="ENOYL-COA HYDRATASE-RELATED"/>
    <property type="match status" value="1"/>
</dbReference>
<dbReference type="eggNOG" id="COG1024">
    <property type="taxonomic scope" value="Bacteria"/>
</dbReference>
<dbReference type="OrthoDB" id="5365311at2"/>
<evidence type="ECO:0000256" key="3">
    <source>
        <dbReference type="RuleBase" id="RU003707"/>
    </source>
</evidence>
<dbReference type="InterPro" id="IPR018376">
    <property type="entry name" value="Enoyl-CoA_hyd/isom_CS"/>
</dbReference>
<proteinExistence type="inferred from homology"/>
<dbReference type="EMBL" id="CP000252">
    <property type="protein sequence ID" value="ABC78950.1"/>
    <property type="molecule type" value="Genomic_DNA"/>
</dbReference>
<evidence type="ECO:0000256" key="2">
    <source>
        <dbReference type="ARBA" id="ARBA00023239"/>
    </source>
</evidence>
<reference evidence="4 5" key="1">
    <citation type="journal article" date="2007" name="Proc. Natl. Acad. Sci. U.S.A.">
        <title>The genome of Syntrophus aciditrophicus: life at the thermodynamic limit of microbial growth.</title>
        <authorList>
            <person name="McInerney M.J."/>
            <person name="Rohlin L."/>
            <person name="Mouttaki H."/>
            <person name="Kim U."/>
            <person name="Krupp R.S."/>
            <person name="Rios-Hernandez L."/>
            <person name="Sieber J."/>
            <person name="Struchtemeyer C.G."/>
            <person name="Bhattacharyya A."/>
            <person name="Campbell J.W."/>
            <person name="Gunsalus R.P."/>
        </authorList>
    </citation>
    <scope>NUCLEOTIDE SEQUENCE [LARGE SCALE GENOMIC DNA]</scope>
    <source>
        <strain evidence="4 5">SB</strain>
    </source>
</reference>
<dbReference type="SUPFAM" id="SSF52096">
    <property type="entry name" value="ClpP/crotonase"/>
    <property type="match status" value="1"/>
</dbReference>
<dbReference type="Gene3D" id="3.90.226.10">
    <property type="entry name" value="2-enoyl-CoA Hydratase, Chain A, domain 1"/>
    <property type="match status" value="1"/>
</dbReference>
<keyword evidence="2" id="KW-0456">Lyase</keyword>
<keyword evidence="5" id="KW-1185">Reference proteome</keyword>
<dbReference type="FunCoup" id="Q2LXZ2">
    <property type="interactions" value="270"/>
</dbReference>
<dbReference type="Gene3D" id="1.10.12.10">
    <property type="entry name" value="Lyase 2-enoyl-coa Hydratase, Chain A, domain 2"/>
    <property type="match status" value="1"/>
</dbReference>
<dbReference type="STRING" id="56780.SYN_03076"/>